<dbReference type="Gene3D" id="3.40.710.10">
    <property type="entry name" value="DD-peptidase/beta-lactamase superfamily"/>
    <property type="match status" value="1"/>
</dbReference>
<dbReference type="InterPro" id="IPR001466">
    <property type="entry name" value="Beta-lactam-related"/>
</dbReference>
<feature type="domain" description="Beta-lactamase-related" evidence="2">
    <location>
        <begin position="64"/>
        <end position="409"/>
    </location>
</feature>
<name>A0A4U1JBC8_9BACT</name>
<organism evidence="3 4">
    <name type="scientific">Polyangium fumosum</name>
    <dbReference type="NCBI Taxonomy" id="889272"/>
    <lineage>
        <taxon>Bacteria</taxon>
        <taxon>Pseudomonadati</taxon>
        <taxon>Myxococcota</taxon>
        <taxon>Polyangia</taxon>
        <taxon>Polyangiales</taxon>
        <taxon>Polyangiaceae</taxon>
        <taxon>Polyangium</taxon>
    </lineage>
</organism>
<evidence type="ECO:0000313" key="4">
    <source>
        <dbReference type="Proteomes" id="UP000309215"/>
    </source>
</evidence>
<sequence length="635" mass="68829">MMVLVRRSLPLVALLASACGSSKPPEVAKAEGPDMQFVRPTMQPPVFLDPQRKEKLKEAFPAIERYVADEVARRGVPGVAVGIVIDGELVYAKGFGVADVEAKAPVDKDSVFRIASLTKSFTAMAVLQLRDEGKLSLDDPAAQYVPELAGLRYPTRDAAPITLRHLLGHGAGFPEDNPWGDRQLGLSDADFSRMMREGFPFSTSPGSAFEYSNTGFAILGRVITNVSGMDYADYLRARILSPLGMNRTVLDERMVEKGHLARGYRKEGDRLVPEVNLPHGAFGAMGGLYASLADMARYVAYHLSAWPPRDEREDGPVRRSTLREMHVTGRATGLFASPGLGDEPPSVRATGYSFGLGTFETCEFTRGVSHTGGLPGYGSVIQFLPDHGVGVIAMSNLTYAPMWRVAREALRRLHETGALVPRAFVPSEALVRAKEASSRLVAKWSDAEADANFADSIFLDKPRERWAADLDALRAAHGACREEGTIEAENALRGTFRLGCEKGWIGVSFTLAPTSPPRIQYLDFHSVLPPPSALASGGDKFVRLLNRWDDAAAADLFDTSVDVARMKASLASLKEIRGACQIGDVIGSDGATRASFRLACERYPLAVEVMRKAGAEKIDGVRFFPVPGEAARCAQ</sequence>
<dbReference type="InterPro" id="IPR012338">
    <property type="entry name" value="Beta-lactam/transpept-like"/>
</dbReference>
<dbReference type="PANTHER" id="PTHR46825:SF9">
    <property type="entry name" value="BETA-LACTAMASE-RELATED DOMAIN-CONTAINING PROTEIN"/>
    <property type="match status" value="1"/>
</dbReference>
<protein>
    <submittedName>
        <fullName evidence="3">Class A beta-lactamase-related serine hydrolase</fullName>
    </submittedName>
</protein>
<dbReference type="GO" id="GO:0016787">
    <property type="term" value="F:hydrolase activity"/>
    <property type="evidence" value="ECO:0007669"/>
    <property type="project" value="UniProtKB-KW"/>
</dbReference>
<feature type="signal peptide" evidence="1">
    <location>
        <begin position="1"/>
        <end position="18"/>
    </location>
</feature>
<evidence type="ECO:0000259" key="2">
    <source>
        <dbReference type="Pfam" id="PF00144"/>
    </source>
</evidence>
<reference evidence="3 4" key="1">
    <citation type="submission" date="2019-04" db="EMBL/GenBank/DDBJ databases">
        <authorList>
            <person name="Li Y."/>
            <person name="Wang J."/>
        </authorList>
    </citation>
    <scope>NUCLEOTIDE SEQUENCE [LARGE SCALE GENOMIC DNA]</scope>
    <source>
        <strain evidence="3 4">DSM 14668</strain>
    </source>
</reference>
<feature type="chain" id="PRO_5020775550" evidence="1">
    <location>
        <begin position="19"/>
        <end position="635"/>
    </location>
</feature>
<dbReference type="PANTHER" id="PTHR46825">
    <property type="entry name" value="D-ALANYL-D-ALANINE-CARBOXYPEPTIDASE/ENDOPEPTIDASE AMPH"/>
    <property type="match status" value="1"/>
</dbReference>
<gene>
    <name evidence="3" type="ORF">E8A74_17905</name>
</gene>
<keyword evidence="3" id="KW-0378">Hydrolase</keyword>
<dbReference type="EMBL" id="SSMQ01000017">
    <property type="protein sequence ID" value="TKD07327.1"/>
    <property type="molecule type" value="Genomic_DNA"/>
</dbReference>
<evidence type="ECO:0000313" key="3">
    <source>
        <dbReference type="EMBL" id="TKD07327.1"/>
    </source>
</evidence>
<dbReference type="OrthoDB" id="5487213at2"/>
<proteinExistence type="predicted"/>
<dbReference type="PROSITE" id="PS51257">
    <property type="entry name" value="PROKAR_LIPOPROTEIN"/>
    <property type="match status" value="1"/>
</dbReference>
<dbReference type="Pfam" id="PF00144">
    <property type="entry name" value="Beta-lactamase"/>
    <property type="match status" value="1"/>
</dbReference>
<dbReference type="InterPro" id="IPR050491">
    <property type="entry name" value="AmpC-like"/>
</dbReference>
<dbReference type="Proteomes" id="UP000309215">
    <property type="component" value="Unassembled WGS sequence"/>
</dbReference>
<keyword evidence="1" id="KW-0732">Signal</keyword>
<comment type="caution">
    <text evidence="3">The sequence shown here is derived from an EMBL/GenBank/DDBJ whole genome shotgun (WGS) entry which is preliminary data.</text>
</comment>
<accession>A0A4U1JBC8</accession>
<dbReference type="SUPFAM" id="SSF56601">
    <property type="entry name" value="beta-lactamase/transpeptidase-like"/>
    <property type="match status" value="1"/>
</dbReference>
<keyword evidence="4" id="KW-1185">Reference proteome</keyword>
<evidence type="ECO:0000256" key="1">
    <source>
        <dbReference type="SAM" id="SignalP"/>
    </source>
</evidence>
<dbReference type="AlphaFoldDB" id="A0A4U1JBC8"/>